<dbReference type="PRINTS" id="PR00445">
    <property type="entry name" value="HUPFHYPC"/>
</dbReference>
<dbReference type="NCBIfam" id="TIGR00074">
    <property type="entry name" value="hypC_hupF"/>
    <property type="match status" value="1"/>
</dbReference>
<dbReference type="RefSeq" id="WP_159741866.1">
    <property type="nucleotide sequence ID" value="NZ_BLIR01000001.1"/>
</dbReference>
<reference evidence="3 4" key="1">
    <citation type="submission" date="2019-12" db="EMBL/GenBank/DDBJ databases">
        <title>Whole genome shotgun sequence of Streptomyces tubercidicus NBRC 13090.</title>
        <authorList>
            <person name="Ichikawa N."/>
            <person name="Kimura A."/>
            <person name="Kitahashi Y."/>
            <person name="Komaki H."/>
            <person name="Tamura T."/>
        </authorList>
    </citation>
    <scope>NUCLEOTIDE SEQUENCE [LARGE SCALE GENOMIC DNA]</scope>
    <source>
        <strain evidence="3 4">NBRC 13090</strain>
    </source>
</reference>
<dbReference type="FunFam" id="2.30.30.140:FF:000022">
    <property type="entry name" value="Hydrogenase assembly chaperone HybG"/>
    <property type="match status" value="1"/>
</dbReference>
<dbReference type="GeneID" id="96281230"/>
<accession>A0A640UH03</accession>
<evidence type="ECO:0000256" key="2">
    <source>
        <dbReference type="SAM" id="MobiDB-lite"/>
    </source>
</evidence>
<dbReference type="PROSITE" id="PS01097">
    <property type="entry name" value="HUPF_HYPC"/>
    <property type="match status" value="1"/>
</dbReference>
<organism evidence="3 4">
    <name type="scientific">Streptomyces tubercidicus</name>
    <dbReference type="NCBI Taxonomy" id="47759"/>
    <lineage>
        <taxon>Bacteria</taxon>
        <taxon>Bacillati</taxon>
        <taxon>Actinomycetota</taxon>
        <taxon>Actinomycetes</taxon>
        <taxon>Kitasatosporales</taxon>
        <taxon>Streptomycetaceae</taxon>
        <taxon>Streptomyces</taxon>
    </lineage>
</organism>
<dbReference type="Pfam" id="PF01455">
    <property type="entry name" value="HupF_HypC"/>
    <property type="match status" value="1"/>
</dbReference>
<dbReference type="Gene3D" id="2.30.30.140">
    <property type="match status" value="1"/>
</dbReference>
<dbReference type="SUPFAM" id="SSF159127">
    <property type="entry name" value="HupF/HypC-like"/>
    <property type="match status" value="1"/>
</dbReference>
<dbReference type="EMBL" id="BLIR01000001">
    <property type="protein sequence ID" value="GFE35338.1"/>
    <property type="molecule type" value="Genomic_DNA"/>
</dbReference>
<dbReference type="InterPro" id="IPR001109">
    <property type="entry name" value="Hydrogenase_HupF/HypC"/>
</dbReference>
<dbReference type="InterPro" id="IPR019812">
    <property type="entry name" value="Hydgase_assmbl_chp_CS"/>
</dbReference>
<dbReference type="Proteomes" id="UP000431826">
    <property type="component" value="Unassembled WGS sequence"/>
</dbReference>
<name>A0A640UH03_9ACTN</name>
<dbReference type="PANTHER" id="PTHR35177">
    <property type="entry name" value="HYDROGENASE MATURATION FACTOR HYBG"/>
    <property type="match status" value="1"/>
</dbReference>
<comment type="similarity">
    <text evidence="1">Belongs to the HupF/HypC family.</text>
</comment>
<dbReference type="GO" id="GO:1902670">
    <property type="term" value="F:carbon dioxide binding"/>
    <property type="evidence" value="ECO:0007669"/>
    <property type="project" value="TreeGrafter"/>
</dbReference>
<evidence type="ECO:0000256" key="1">
    <source>
        <dbReference type="ARBA" id="ARBA00006018"/>
    </source>
</evidence>
<dbReference type="OrthoDB" id="9806017at2"/>
<proteinExistence type="inferred from homology"/>
<dbReference type="GO" id="GO:0005506">
    <property type="term" value="F:iron ion binding"/>
    <property type="evidence" value="ECO:0007669"/>
    <property type="project" value="TreeGrafter"/>
</dbReference>
<evidence type="ECO:0000313" key="3">
    <source>
        <dbReference type="EMBL" id="GFE35338.1"/>
    </source>
</evidence>
<keyword evidence="4" id="KW-1185">Reference proteome</keyword>
<comment type="caution">
    <text evidence="3">The sequence shown here is derived from an EMBL/GenBank/DDBJ whole genome shotgun (WGS) entry which is preliminary data.</text>
</comment>
<evidence type="ECO:0000313" key="4">
    <source>
        <dbReference type="Proteomes" id="UP000431826"/>
    </source>
</evidence>
<protein>
    <submittedName>
        <fullName evidence="3">Hydrogenase assembly protein HypC</fullName>
    </submittedName>
</protein>
<feature type="region of interest" description="Disordered" evidence="2">
    <location>
        <begin position="85"/>
        <end position="111"/>
    </location>
</feature>
<dbReference type="GO" id="GO:0051604">
    <property type="term" value="P:protein maturation"/>
    <property type="evidence" value="ECO:0007669"/>
    <property type="project" value="TreeGrafter"/>
</dbReference>
<sequence length="111" mass="12036">MCLAVPGKVLDIEERDGTRMATVDFGGVVKEVCLEYVPDLKVGEYAIVHVGFALQRLDEESARQTLALFEELGLLQEEFSDPWEAAAPEGWDGAGGTPPAARNDGARETSR</sequence>
<dbReference type="PANTHER" id="PTHR35177:SF2">
    <property type="entry name" value="HYDROGENASE MATURATION FACTOR HYBG"/>
    <property type="match status" value="1"/>
</dbReference>
<gene>
    <name evidence="3" type="primary">hypC</name>
    <name evidence="3" type="ORF">Stube_00110</name>
</gene>
<dbReference type="AlphaFoldDB" id="A0A640UH03"/>